<evidence type="ECO:0000313" key="3">
    <source>
        <dbReference type="Proteomes" id="UP001189429"/>
    </source>
</evidence>
<protein>
    <submittedName>
        <fullName evidence="2">Uncharacterized protein</fullName>
    </submittedName>
</protein>
<feature type="non-terminal residue" evidence="2">
    <location>
        <position position="1"/>
    </location>
</feature>
<dbReference type="EMBL" id="CAUYUJ010016570">
    <property type="protein sequence ID" value="CAK0866755.1"/>
    <property type="molecule type" value="Genomic_DNA"/>
</dbReference>
<feature type="region of interest" description="Disordered" evidence="1">
    <location>
        <begin position="1"/>
        <end position="49"/>
    </location>
</feature>
<feature type="region of interest" description="Disordered" evidence="1">
    <location>
        <begin position="82"/>
        <end position="103"/>
    </location>
</feature>
<evidence type="ECO:0000256" key="1">
    <source>
        <dbReference type="SAM" id="MobiDB-lite"/>
    </source>
</evidence>
<proteinExistence type="predicted"/>
<organism evidence="2 3">
    <name type="scientific">Prorocentrum cordatum</name>
    <dbReference type="NCBI Taxonomy" id="2364126"/>
    <lineage>
        <taxon>Eukaryota</taxon>
        <taxon>Sar</taxon>
        <taxon>Alveolata</taxon>
        <taxon>Dinophyceae</taxon>
        <taxon>Prorocentrales</taxon>
        <taxon>Prorocentraceae</taxon>
        <taxon>Prorocentrum</taxon>
    </lineage>
</organism>
<gene>
    <name evidence="2" type="ORF">PCOR1329_LOCUS53860</name>
</gene>
<feature type="compositionally biased region" description="Basic residues" evidence="1">
    <location>
        <begin position="84"/>
        <end position="103"/>
    </location>
</feature>
<reference evidence="2" key="1">
    <citation type="submission" date="2023-10" db="EMBL/GenBank/DDBJ databases">
        <authorList>
            <person name="Chen Y."/>
            <person name="Shah S."/>
            <person name="Dougan E. K."/>
            <person name="Thang M."/>
            <person name="Chan C."/>
        </authorList>
    </citation>
    <scope>NUCLEOTIDE SEQUENCE [LARGE SCALE GENOMIC DNA]</scope>
</reference>
<comment type="caution">
    <text evidence="2">The sequence shown here is derived from an EMBL/GenBank/DDBJ whole genome shotgun (WGS) entry which is preliminary data.</text>
</comment>
<feature type="non-terminal residue" evidence="2">
    <location>
        <position position="103"/>
    </location>
</feature>
<keyword evidence="3" id="KW-1185">Reference proteome</keyword>
<accession>A0ABN9V4G8</accession>
<sequence length="103" mass="11344">SAATGSVACASWSREGRELPRDPIPQTPAAEEPEAVAAGLARERAAREEDAARCPPLALQLALLTRQEERGRWRRWRSCGCRGPGRRCCARRSGSRHRRPGGR</sequence>
<name>A0ABN9V4G8_9DINO</name>
<dbReference type="Proteomes" id="UP001189429">
    <property type="component" value="Unassembled WGS sequence"/>
</dbReference>
<evidence type="ECO:0000313" key="2">
    <source>
        <dbReference type="EMBL" id="CAK0866755.1"/>
    </source>
</evidence>